<dbReference type="SUPFAM" id="SSF54695">
    <property type="entry name" value="POZ domain"/>
    <property type="match status" value="1"/>
</dbReference>
<dbReference type="CDD" id="cd18186">
    <property type="entry name" value="BTB_POZ_ZBTB_KLHL-like"/>
    <property type="match status" value="1"/>
</dbReference>
<feature type="compositionally biased region" description="Basic and acidic residues" evidence="3">
    <location>
        <begin position="1610"/>
        <end position="1620"/>
    </location>
</feature>
<dbReference type="Gene3D" id="3.30.710.10">
    <property type="entry name" value="Potassium Channel Kv1.1, Chain A"/>
    <property type="match status" value="1"/>
</dbReference>
<evidence type="ECO:0000256" key="1">
    <source>
        <dbReference type="ARBA" id="ARBA00022737"/>
    </source>
</evidence>
<feature type="compositionally biased region" description="Basic and acidic residues" evidence="3">
    <location>
        <begin position="1562"/>
        <end position="1581"/>
    </location>
</feature>
<feature type="domain" description="BTB" evidence="4">
    <location>
        <begin position="919"/>
        <end position="988"/>
    </location>
</feature>
<dbReference type="Pfam" id="PF13540">
    <property type="entry name" value="RCC1_2"/>
    <property type="match status" value="1"/>
</dbReference>
<dbReference type="SUPFAM" id="SSF48403">
    <property type="entry name" value="Ankyrin repeat"/>
    <property type="match status" value="1"/>
</dbReference>
<dbReference type="PROSITE" id="PS50097">
    <property type="entry name" value="BTB"/>
    <property type="match status" value="1"/>
</dbReference>
<dbReference type="InterPro" id="IPR009091">
    <property type="entry name" value="RCC1/BLIP-II"/>
</dbReference>
<evidence type="ECO:0000313" key="5">
    <source>
        <dbReference type="EMBL" id="KAF2098295.1"/>
    </source>
</evidence>
<dbReference type="PROSITE" id="PS50012">
    <property type="entry name" value="RCC1_3"/>
    <property type="match status" value="2"/>
</dbReference>
<feature type="compositionally biased region" description="Polar residues" evidence="3">
    <location>
        <begin position="1469"/>
        <end position="1493"/>
    </location>
</feature>
<feature type="compositionally biased region" description="Polar residues" evidence="3">
    <location>
        <begin position="1425"/>
        <end position="1438"/>
    </location>
</feature>
<dbReference type="InterPro" id="IPR011333">
    <property type="entry name" value="SKP1/BTB/POZ_sf"/>
</dbReference>
<dbReference type="Pfam" id="PF12796">
    <property type="entry name" value="Ank_2"/>
    <property type="match status" value="1"/>
</dbReference>
<evidence type="ECO:0000256" key="3">
    <source>
        <dbReference type="SAM" id="MobiDB-lite"/>
    </source>
</evidence>
<feature type="repeat" description="RCC1" evidence="2">
    <location>
        <begin position="396"/>
        <end position="456"/>
    </location>
</feature>
<dbReference type="InterPro" id="IPR000210">
    <property type="entry name" value="BTB/POZ_dom"/>
</dbReference>
<dbReference type="Proteomes" id="UP000799772">
    <property type="component" value="Unassembled WGS sequence"/>
</dbReference>
<dbReference type="InterPro" id="IPR051625">
    <property type="entry name" value="Signaling_Regulatory_Domain"/>
</dbReference>
<feature type="repeat" description="RCC1" evidence="2">
    <location>
        <begin position="342"/>
        <end position="395"/>
    </location>
</feature>
<dbReference type="InterPro" id="IPR002110">
    <property type="entry name" value="Ankyrin_rpt"/>
</dbReference>
<dbReference type="SUPFAM" id="SSF50985">
    <property type="entry name" value="RCC1/BLIP-II"/>
    <property type="match status" value="1"/>
</dbReference>
<dbReference type="Gene3D" id="2.130.10.30">
    <property type="entry name" value="Regulator of chromosome condensation 1/beta-lactamase-inhibitor protein II"/>
    <property type="match status" value="1"/>
</dbReference>
<feature type="region of interest" description="Disordered" evidence="3">
    <location>
        <begin position="1224"/>
        <end position="1297"/>
    </location>
</feature>
<dbReference type="Gene3D" id="1.25.40.20">
    <property type="entry name" value="Ankyrin repeat-containing domain"/>
    <property type="match status" value="1"/>
</dbReference>
<dbReference type="InterPro" id="IPR036770">
    <property type="entry name" value="Ankyrin_rpt-contain_sf"/>
</dbReference>
<dbReference type="OrthoDB" id="1893551at2759"/>
<dbReference type="PANTHER" id="PTHR22872">
    <property type="entry name" value="BTK-BINDING PROTEIN-RELATED"/>
    <property type="match status" value="1"/>
</dbReference>
<proteinExistence type="predicted"/>
<reference evidence="5" key="1">
    <citation type="journal article" date="2020" name="Stud. Mycol.">
        <title>101 Dothideomycetes genomes: a test case for predicting lifestyles and emergence of pathogens.</title>
        <authorList>
            <person name="Haridas S."/>
            <person name="Albert R."/>
            <person name="Binder M."/>
            <person name="Bloem J."/>
            <person name="Labutti K."/>
            <person name="Salamov A."/>
            <person name="Andreopoulos B."/>
            <person name="Baker S."/>
            <person name="Barry K."/>
            <person name="Bills G."/>
            <person name="Bluhm B."/>
            <person name="Cannon C."/>
            <person name="Castanera R."/>
            <person name="Culley D."/>
            <person name="Daum C."/>
            <person name="Ezra D."/>
            <person name="Gonzalez J."/>
            <person name="Henrissat B."/>
            <person name="Kuo A."/>
            <person name="Liang C."/>
            <person name="Lipzen A."/>
            <person name="Lutzoni F."/>
            <person name="Magnuson J."/>
            <person name="Mondo S."/>
            <person name="Nolan M."/>
            <person name="Ohm R."/>
            <person name="Pangilinan J."/>
            <person name="Park H.-J."/>
            <person name="Ramirez L."/>
            <person name="Alfaro M."/>
            <person name="Sun H."/>
            <person name="Tritt A."/>
            <person name="Yoshinaga Y."/>
            <person name="Zwiers L.-H."/>
            <person name="Turgeon B."/>
            <person name="Goodwin S."/>
            <person name="Spatafora J."/>
            <person name="Crous P."/>
            <person name="Grigoriev I."/>
        </authorList>
    </citation>
    <scope>NUCLEOTIDE SEQUENCE</scope>
    <source>
        <strain evidence="5">CBS 133067</strain>
    </source>
</reference>
<name>A0A9P4IFE4_9PEZI</name>
<evidence type="ECO:0000259" key="4">
    <source>
        <dbReference type="PROSITE" id="PS50097"/>
    </source>
</evidence>
<keyword evidence="1" id="KW-0677">Repeat</keyword>
<dbReference type="PANTHER" id="PTHR22872:SF2">
    <property type="entry name" value="INHIBITOR OF BRUTON TYROSINE KINASE"/>
    <property type="match status" value="1"/>
</dbReference>
<feature type="region of interest" description="Disordered" evidence="3">
    <location>
        <begin position="194"/>
        <end position="217"/>
    </location>
</feature>
<evidence type="ECO:0000313" key="6">
    <source>
        <dbReference type="Proteomes" id="UP000799772"/>
    </source>
</evidence>
<protein>
    <recommendedName>
        <fullName evidence="4">BTB domain-containing protein</fullName>
    </recommendedName>
</protein>
<accession>A0A9P4IFE4</accession>
<feature type="compositionally biased region" description="Basic residues" evidence="3">
    <location>
        <begin position="1623"/>
        <end position="1634"/>
    </location>
</feature>
<feature type="compositionally biased region" description="Polar residues" evidence="3">
    <location>
        <begin position="1259"/>
        <end position="1282"/>
    </location>
</feature>
<gene>
    <name evidence="5" type="ORF">NA57DRAFT_39896</name>
</gene>
<feature type="region of interest" description="Disordered" evidence="3">
    <location>
        <begin position="1329"/>
        <end position="1518"/>
    </location>
</feature>
<evidence type="ECO:0000256" key="2">
    <source>
        <dbReference type="PROSITE-ProRule" id="PRU00235"/>
    </source>
</evidence>
<dbReference type="EMBL" id="ML978127">
    <property type="protein sequence ID" value="KAF2098295.1"/>
    <property type="molecule type" value="Genomic_DNA"/>
</dbReference>
<sequence length="1643" mass="180002">MSGYLWKYYLDDDVESFRQLLESANYVNRASASKGHGSNIALGVGSPGSLGTSPTFLTKTPRKSDTYLTALGTASLTRADVNRRDALGRTLLHLAASSTSENAFAFATALLEQPLTDIYIQDLESGWTALHRAFYHGNISIACAILNRDTHDTLGPGATGFLSSSMGLIKIKDREGNGPLDLFANTLESDRLGMSAAHASGPGPGEDDEDRLPEETPQVDVEYAPETSKNIYINLRGDEVFTFGSNRNVTLGFGDEDDRQYPERITLRRPDHLLQRLYAEHLEAQSKEKSTIDGSIGDLSASQSIQASTASLPSVIRSKPIVIQDVYMAKFSTAVLTTDPEANLYMCGHGQGGRLGTGDERTRFQFVCIEGGALAGRKIVSVALGQNHTLAISEEGDIFSWGNNGFGQLGYALPKSVSSDEDPTQTVPRQIFGTLKREIVVGVAASRIHSVAHTLTSLYTFGKNEGQLGIVDSEARSLESQVIPRRVAASLFSSNIASVAAIDRATICLLENHEVYVFANYGYAKVQFTLDSFTSHFSQQSFTATRYEVTPNRICKITAGGNTICAMSSAGEIYTITVNQPTELAQNISTSTTNPVKIRGALSQAHRIWDLRKSHMAARDVGVDQDGSIILTTDAGSVWRRVRRTKISTTASQNAQYKAKDYKFSRIPGLTRAMAVRSSAHGAYAAVRKDCTVTRTQIEVDASSLWTDLFKLLPFREMAEPSDDSEDENPPPRFWNKPSVLDNVRRRVMGAKDAEKEVQQVLDRSRNPELPYNIRIKVATSEVAIPLHEFMLTGRSRVLRRGLAEFRETGDWSIPDLLSIETGDDGIPTITLYGVDFLSVFDLVLYLYGDLIVEFWGLARLYPKLAFRYRSIRTEMLKVATAFEMTELERGVRIQVPPLPAMNRDLELAVKDDTFFEDGDVLVQLADTEVLVHSGVLCRRCPFFEGLFIGRAGGQWLSDRRDADVVNVDLKHIESSHFMMVLRHIYADTGEELFNNVVADSLDEFLDVVIAVMGVANELMLDRLSQICQKIVGKYGLSSIFRSMYTTNVTVRNISQLLNAVAPCSVTEFKDKGLEYVCLNLEALLAQGLLNELDEDLLFELDDVVRMVQLRCSEVTRSGALDDSLREAHPELEALIEAERRAKVDYMMLQTRHFSTDRTGSLSTDNFREFYETPGNRSPRLRPRTPKSPVLSTGPILSKKQSTGDFMFAMDEDGDELTPLEASSMRKHHRAPSGGLLSRSPIVDDDQWYDSRGKKIPSPGQSVSPSAQKTPVGSPAATSLSPSLRPVDPNGPWGRSPLASKLDLKGIMAQASSSRTSSISLALSAQVQNRPKLPEDQLSGSFQTKQSQKERKKMQQVQAQQPKSAPIAPVVTTPSASPADSKRGNPWQTVQRPKAPVKDIPKAPSPAPSNNSAVSRSVTAPILTMRQTVARTGSTGKQKATEPAPSPRPDFAGPWPDPSGTTKAPLATPSPSRPHSTQLPAQSKTTIATSSQATPPPAIQSIRHTPNPRASEPTTGLSMADILSQQLAEKTAIREAATAKRSLQEIQQEQEFQEWWDMESRKVMEEERERERQARRDEKGTRGGRGKGKRGRGSADAGSRRDSSGGPAATEDKSRGDGGQRGRGSHRGRGRGGARGKVIGPGV</sequence>
<keyword evidence="6" id="KW-1185">Reference proteome</keyword>
<dbReference type="InterPro" id="IPR000408">
    <property type="entry name" value="Reg_chr_condens"/>
</dbReference>
<organism evidence="5 6">
    <name type="scientific">Rhizodiscina lignyota</name>
    <dbReference type="NCBI Taxonomy" id="1504668"/>
    <lineage>
        <taxon>Eukaryota</taxon>
        <taxon>Fungi</taxon>
        <taxon>Dikarya</taxon>
        <taxon>Ascomycota</taxon>
        <taxon>Pezizomycotina</taxon>
        <taxon>Dothideomycetes</taxon>
        <taxon>Pleosporomycetidae</taxon>
        <taxon>Aulographales</taxon>
        <taxon>Rhizodiscinaceae</taxon>
        <taxon>Rhizodiscina</taxon>
    </lineage>
</organism>
<feature type="region of interest" description="Disordered" evidence="3">
    <location>
        <begin position="1562"/>
        <end position="1643"/>
    </location>
</feature>
<dbReference type="Pfam" id="PF00651">
    <property type="entry name" value="BTB"/>
    <property type="match status" value="1"/>
</dbReference>
<feature type="compositionally biased region" description="Basic residues" evidence="3">
    <location>
        <begin position="1582"/>
        <end position="1592"/>
    </location>
</feature>
<comment type="caution">
    <text evidence="5">The sequence shown here is derived from an EMBL/GenBank/DDBJ whole genome shotgun (WGS) entry which is preliminary data.</text>
</comment>
<dbReference type="SMART" id="SM00248">
    <property type="entry name" value="ANK"/>
    <property type="match status" value="2"/>
</dbReference>
<feature type="region of interest" description="Disordered" evidence="3">
    <location>
        <begin position="1169"/>
        <end position="1203"/>
    </location>
</feature>